<gene>
    <name evidence="1" type="ordered locus">CMS1933</name>
</gene>
<dbReference type="Proteomes" id="UP000001318">
    <property type="component" value="Chromosome"/>
</dbReference>
<dbReference type="GeneID" id="29470451"/>
<dbReference type="RefSeq" id="WP_012299266.1">
    <property type="nucleotide sequence ID" value="NC_010407.1"/>
</dbReference>
<dbReference type="EMBL" id="AM849034">
    <property type="protein sequence ID" value="CAQ02035.1"/>
    <property type="molecule type" value="Genomic_DNA"/>
</dbReference>
<dbReference type="KEGG" id="cms:CMS1933"/>
<dbReference type="AlphaFoldDB" id="B0REE3"/>
<reference evidence="1 2" key="1">
    <citation type="journal article" date="2008" name="J. Bacteriol.">
        <title>Genome of the actinomycete plant pathogen Clavibacter michiganensis subsp. sepedonicus suggests recent niche adaptation.</title>
        <authorList>
            <person name="Bentley S.D."/>
            <person name="Corton C."/>
            <person name="Brown S.E."/>
            <person name="Barron A."/>
            <person name="Clark L."/>
            <person name="Doggett J."/>
            <person name="Harris B."/>
            <person name="Ormond D."/>
            <person name="Quail M.A."/>
            <person name="May G."/>
            <person name="Francis D."/>
            <person name="Knudson D."/>
            <person name="Parkhill J."/>
            <person name="Ishimaru C.A."/>
        </authorList>
    </citation>
    <scope>NUCLEOTIDE SEQUENCE [LARGE SCALE GENOMIC DNA]</scope>
    <source>
        <strain evidence="2">ATCC 33113 / DSM 20744 / JCM 9667 / LMG 2889 / ICMP 2535 / C-1</strain>
    </source>
</reference>
<proteinExistence type="predicted"/>
<keyword evidence="2" id="KW-1185">Reference proteome</keyword>
<dbReference type="OrthoDB" id="5363652at2"/>
<dbReference type="HOGENOM" id="CLU_044962_2_1_11"/>
<organism evidence="1 2">
    <name type="scientific">Clavibacter sepedonicus</name>
    <name type="common">Clavibacter michiganensis subsp. sepedonicus</name>
    <dbReference type="NCBI Taxonomy" id="31964"/>
    <lineage>
        <taxon>Bacteria</taxon>
        <taxon>Bacillati</taxon>
        <taxon>Actinomycetota</taxon>
        <taxon>Actinomycetes</taxon>
        <taxon>Micrococcales</taxon>
        <taxon>Microbacteriaceae</taxon>
        <taxon>Clavibacter</taxon>
    </lineage>
</organism>
<accession>B0REE3</accession>
<protein>
    <submittedName>
        <fullName evidence="1">Phage resistance protein</fullName>
    </submittedName>
</protein>
<evidence type="ECO:0000313" key="1">
    <source>
        <dbReference type="EMBL" id="CAQ02035.1"/>
    </source>
</evidence>
<dbReference type="InterPro" id="IPR017034">
    <property type="entry name" value="Abi_system_AbiD/AbiF"/>
</dbReference>
<dbReference type="InterPro" id="IPR011664">
    <property type="entry name" value="Abi_system_AbiD/AbiF-like"/>
</dbReference>
<name>B0REE3_CLASE</name>
<dbReference type="eggNOG" id="COG4823">
    <property type="taxonomic scope" value="Bacteria"/>
</dbReference>
<dbReference type="Pfam" id="PF07751">
    <property type="entry name" value="Abi_2"/>
    <property type="match status" value="1"/>
</dbReference>
<dbReference type="STRING" id="31964.CMS1933"/>
<sequence>MEYAKPWLSIEDQIEGLSRRGLEVGDRREAGAILRNVGYYRLTGYLYPFRQSERYVDDDGRKRTRILSSYEPGVRMDDAAQLIDFDRELRMLVLEGVERIEIALRMQLGYSLGQRSAFAHEDASAFLSAFTDPQMGEDGEPAPSRHEAWLERVRQRQNNSDEAFVAHFRHKYDDRMPIWALTEILELGHTSRLYGGLRNDIATEIAGAFGVPTKQLMQSWIATINYVRNVAAHHSRLYNRKLVSALKRPKGNTVPLLAHLTQEEAPKQFGTYSALAVMAYVLETVHPGRDWAVRVAALLRNFPTTARLNVGSMGVAAGWIEQDLWKERA</sequence>
<evidence type="ECO:0000313" key="2">
    <source>
        <dbReference type="Proteomes" id="UP000001318"/>
    </source>
</evidence>
<dbReference type="PIRSF" id="PIRSF034934">
    <property type="entry name" value="AbiF_AbiD"/>
    <property type="match status" value="1"/>
</dbReference>